<dbReference type="AlphaFoldDB" id="A0A6N0HQB4"/>
<evidence type="ECO:0000313" key="3">
    <source>
        <dbReference type="Proteomes" id="UP000509429"/>
    </source>
</evidence>
<dbReference type="GO" id="GO:0005829">
    <property type="term" value="C:cytosol"/>
    <property type="evidence" value="ECO:0007669"/>
    <property type="project" value="TreeGrafter"/>
</dbReference>
<reference evidence="2 3" key="1">
    <citation type="submission" date="2020-05" db="EMBL/GenBank/DDBJ databases">
        <title>Horizontal transmission and recombination maintain forever young bacterial symbiont genomes.</title>
        <authorList>
            <person name="Russell S.L."/>
            <person name="Pepper-Tunick E."/>
            <person name="Svedberg J."/>
            <person name="Byrne A."/>
            <person name="Ruelas Castillo J."/>
            <person name="Vollmers C."/>
            <person name="Beinart R.A."/>
            <person name="Corbett-Detig R."/>
        </authorList>
    </citation>
    <scope>NUCLEOTIDE SEQUENCE [LARGE SCALE GENOMIC DNA]</scope>
    <source>
        <strain evidence="2">JDF_Ridge</strain>
    </source>
</reference>
<sequence>MLAIISPSKTQDFSTSNIDEYTQTYQIKQSKTLIELLKTKTQDEIAQLMSISDALANLNHEHFQTFSTPFNLTNAKQALLAFKGDVYRGIDVPSLSIADLEFAQSTLRMLSGLYGVIRPLDLIQPYRLEMGTRLENAKGKNLYEFWGNEISTILNEDEADTIINLASNEYFKGIDQKTLNAKIINIAFKEFKNDIYKIIGIYAKRARGLMVNYMIKNRITHAENLKDFDKEDYQFRVDMSDDTTWIFTRG</sequence>
<dbReference type="Proteomes" id="UP000509429">
    <property type="component" value="Chromosome"/>
</dbReference>
<dbReference type="InterPro" id="IPR005583">
    <property type="entry name" value="YaaA"/>
</dbReference>
<dbReference type="NCBIfam" id="NF002542">
    <property type="entry name" value="PRK02101.1-3"/>
    <property type="match status" value="1"/>
</dbReference>
<dbReference type="PANTHER" id="PTHR30283:SF4">
    <property type="entry name" value="PEROXIDE STRESS RESISTANCE PROTEIN YAAA"/>
    <property type="match status" value="1"/>
</dbReference>
<dbReference type="RefSeq" id="WP_174605952.1">
    <property type="nucleotide sequence ID" value="NZ_CP054490.1"/>
</dbReference>
<accession>A0A6N0HQB4</accession>
<comment type="similarity">
    <text evidence="1">Belongs to the UPF0246 family.</text>
</comment>
<gene>
    <name evidence="2" type="primary">yaaA</name>
    <name evidence="2" type="ORF">HUE58_05260</name>
</gene>
<keyword evidence="3" id="KW-1185">Reference proteome</keyword>
<proteinExistence type="inferred from homology"/>
<dbReference type="HAMAP" id="MF_00652">
    <property type="entry name" value="UPF0246"/>
    <property type="match status" value="1"/>
</dbReference>
<dbReference type="EMBL" id="CP054490">
    <property type="protein sequence ID" value="QKQ24515.1"/>
    <property type="molecule type" value="Genomic_DNA"/>
</dbReference>
<evidence type="ECO:0000313" key="2">
    <source>
        <dbReference type="EMBL" id="QKQ24515.1"/>
    </source>
</evidence>
<protein>
    <recommendedName>
        <fullName evidence="1">UPF0246 protein HUE58_05260</fullName>
    </recommendedName>
</protein>
<name>A0A6N0HQB4_9GAMM</name>
<dbReference type="KEGG" id="reo:HUE58_05260"/>
<evidence type="ECO:0000256" key="1">
    <source>
        <dbReference type="HAMAP-Rule" id="MF_00652"/>
    </source>
</evidence>
<organism evidence="2 3">
    <name type="scientific">Candidatus Ruthia endofausta</name>
    <dbReference type="NCBI Taxonomy" id="2738852"/>
    <lineage>
        <taxon>Bacteria</taxon>
        <taxon>Pseudomonadati</taxon>
        <taxon>Pseudomonadota</taxon>
        <taxon>Gammaproteobacteria</taxon>
        <taxon>Candidatus Pseudothioglobaceae</taxon>
        <taxon>Candidatus Ruthturnera</taxon>
    </lineage>
</organism>
<dbReference type="Pfam" id="PF03883">
    <property type="entry name" value="H2O2_YaaD"/>
    <property type="match status" value="1"/>
</dbReference>
<dbReference type="GO" id="GO:0033194">
    <property type="term" value="P:response to hydroperoxide"/>
    <property type="evidence" value="ECO:0007669"/>
    <property type="project" value="TreeGrafter"/>
</dbReference>
<dbReference type="PANTHER" id="PTHR30283">
    <property type="entry name" value="PEROXIDE STRESS RESPONSE PROTEIN YAAA"/>
    <property type="match status" value="1"/>
</dbReference>